<dbReference type="PANTHER" id="PTHR46733">
    <property type="entry name" value="26.5 KDA HEAT SHOCK PROTEIN, MITOCHONDRIAL"/>
    <property type="match status" value="1"/>
</dbReference>
<evidence type="ECO:0000259" key="5">
    <source>
        <dbReference type="PROSITE" id="PS01031"/>
    </source>
</evidence>
<evidence type="ECO:0000313" key="7">
    <source>
        <dbReference type="Proteomes" id="UP001595957"/>
    </source>
</evidence>
<dbReference type="CDD" id="cd06464">
    <property type="entry name" value="ACD_sHsps-like"/>
    <property type="match status" value="1"/>
</dbReference>
<protein>
    <submittedName>
        <fullName evidence="6">Hsp20/alpha crystallin family protein</fullName>
    </submittedName>
</protein>
<dbReference type="PANTHER" id="PTHR46733:SF4">
    <property type="entry name" value="HEAT SHOCK PROTEIN 21, CHLOROPLASTIC"/>
    <property type="match status" value="1"/>
</dbReference>
<feature type="region of interest" description="Disordered" evidence="4">
    <location>
        <begin position="114"/>
        <end position="133"/>
    </location>
</feature>
<evidence type="ECO:0000256" key="1">
    <source>
        <dbReference type="ARBA" id="ARBA00023016"/>
    </source>
</evidence>
<keyword evidence="7" id="KW-1185">Reference proteome</keyword>
<comment type="caution">
    <text evidence="6">The sequence shown here is derived from an EMBL/GenBank/DDBJ whole genome shotgun (WGS) entry which is preliminary data.</text>
</comment>
<feature type="domain" description="SHSP" evidence="5">
    <location>
        <begin position="18"/>
        <end position="129"/>
    </location>
</feature>
<sequence>MDRLFDDFFRTPMLSGGALSSPGWPSLEVKESEDQVTITAELPGLNEKDIELSIYNGVLTLKGEKKSEHQDKDRGWSERFYGRFDRSIVLPMGADEEHCDAHFSDGVLTVRLPKSEATEKERRIPIGSPPTQH</sequence>
<dbReference type="InterPro" id="IPR002068">
    <property type="entry name" value="A-crystallin/Hsp20_dom"/>
</dbReference>
<organism evidence="6 7">
    <name type="scientific">Sphingobium tyrosinilyticum</name>
    <dbReference type="NCBI Taxonomy" id="2715436"/>
    <lineage>
        <taxon>Bacteria</taxon>
        <taxon>Pseudomonadati</taxon>
        <taxon>Pseudomonadota</taxon>
        <taxon>Alphaproteobacteria</taxon>
        <taxon>Sphingomonadales</taxon>
        <taxon>Sphingomonadaceae</taxon>
        <taxon>Sphingobium</taxon>
    </lineage>
</organism>
<dbReference type="InterPro" id="IPR008978">
    <property type="entry name" value="HSP20-like_chaperone"/>
</dbReference>
<evidence type="ECO:0000256" key="3">
    <source>
        <dbReference type="RuleBase" id="RU003616"/>
    </source>
</evidence>
<keyword evidence="1" id="KW-0346">Stress response</keyword>
<reference evidence="7" key="1">
    <citation type="journal article" date="2019" name="Int. J. Syst. Evol. Microbiol.">
        <title>The Global Catalogue of Microorganisms (GCM) 10K type strain sequencing project: providing services to taxonomists for standard genome sequencing and annotation.</title>
        <authorList>
            <consortium name="The Broad Institute Genomics Platform"/>
            <consortium name="The Broad Institute Genome Sequencing Center for Infectious Disease"/>
            <person name="Wu L."/>
            <person name="Ma J."/>
        </authorList>
    </citation>
    <scope>NUCLEOTIDE SEQUENCE [LARGE SCALE GENOMIC DNA]</scope>
    <source>
        <strain evidence="7">NBRC 103632</strain>
    </source>
</reference>
<dbReference type="Gene3D" id="2.60.40.790">
    <property type="match status" value="1"/>
</dbReference>
<name>A0ABV9EZF9_9SPHN</name>
<comment type="similarity">
    <text evidence="2 3">Belongs to the small heat shock protein (HSP20) family.</text>
</comment>
<dbReference type="InterPro" id="IPR044587">
    <property type="entry name" value="HSP21-like"/>
</dbReference>
<dbReference type="SUPFAM" id="SSF49764">
    <property type="entry name" value="HSP20-like chaperones"/>
    <property type="match status" value="1"/>
</dbReference>
<accession>A0ABV9EZF9</accession>
<evidence type="ECO:0000256" key="4">
    <source>
        <dbReference type="SAM" id="MobiDB-lite"/>
    </source>
</evidence>
<feature type="compositionally biased region" description="Basic and acidic residues" evidence="4">
    <location>
        <begin position="114"/>
        <end position="124"/>
    </location>
</feature>
<dbReference type="PROSITE" id="PS01031">
    <property type="entry name" value="SHSP"/>
    <property type="match status" value="1"/>
</dbReference>
<gene>
    <name evidence="6" type="ORF">ACFO3E_08935</name>
</gene>
<evidence type="ECO:0000256" key="2">
    <source>
        <dbReference type="PROSITE-ProRule" id="PRU00285"/>
    </source>
</evidence>
<evidence type="ECO:0000313" key="6">
    <source>
        <dbReference type="EMBL" id="MFC4594313.1"/>
    </source>
</evidence>
<dbReference type="Proteomes" id="UP001595957">
    <property type="component" value="Unassembled WGS sequence"/>
</dbReference>
<dbReference type="Pfam" id="PF00011">
    <property type="entry name" value="HSP20"/>
    <property type="match status" value="1"/>
</dbReference>
<dbReference type="EMBL" id="JBHSFZ010000015">
    <property type="protein sequence ID" value="MFC4594313.1"/>
    <property type="molecule type" value="Genomic_DNA"/>
</dbReference>
<proteinExistence type="inferred from homology"/>